<proteinExistence type="predicted"/>
<feature type="region of interest" description="Disordered" evidence="1">
    <location>
        <begin position="119"/>
        <end position="145"/>
    </location>
</feature>
<organism evidence="4 5">
    <name type="scientific">Escallonia herrerae</name>
    <dbReference type="NCBI Taxonomy" id="1293975"/>
    <lineage>
        <taxon>Eukaryota</taxon>
        <taxon>Viridiplantae</taxon>
        <taxon>Streptophyta</taxon>
        <taxon>Embryophyta</taxon>
        <taxon>Tracheophyta</taxon>
        <taxon>Spermatophyta</taxon>
        <taxon>Magnoliopsida</taxon>
        <taxon>eudicotyledons</taxon>
        <taxon>Gunneridae</taxon>
        <taxon>Pentapetalae</taxon>
        <taxon>asterids</taxon>
        <taxon>campanulids</taxon>
        <taxon>Escalloniales</taxon>
        <taxon>Escalloniaceae</taxon>
        <taxon>Escallonia</taxon>
    </lineage>
</organism>
<dbReference type="Pfam" id="PF04782">
    <property type="entry name" value="DUF632"/>
    <property type="match status" value="1"/>
</dbReference>
<dbReference type="AlphaFoldDB" id="A0AA89ASA7"/>
<dbReference type="InterPro" id="IPR006867">
    <property type="entry name" value="DUF632"/>
</dbReference>
<gene>
    <name evidence="4" type="ORF">RJ639_007252</name>
</gene>
<feature type="non-terminal residue" evidence="4">
    <location>
        <position position="1"/>
    </location>
</feature>
<dbReference type="Pfam" id="PF04783">
    <property type="entry name" value="DUF630"/>
    <property type="match status" value="1"/>
</dbReference>
<dbReference type="PANTHER" id="PTHR21450">
    <property type="entry name" value="PROTEIN ALTERED PHOSPHATE STARVATION RESPONSE 1"/>
    <property type="match status" value="1"/>
</dbReference>
<comment type="caution">
    <text evidence="4">The sequence shown here is derived from an EMBL/GenBank/DDBJ whole genome shotgun (WGS) entry which is preliminary data.</text>
</comment>
<dbReference type="InterPro" id="IPR006868">
    <property type="entry name" value="DUF630"/>
</dbReference>
<name>A0AA89ASA7_9ASTE</name>
<feature type="domain" description="DUF630" evidence="3">
    <location>
        <begin position="4"/>
        <end position="64"/>
    </location>
</feature>
<dbReference type="EMBL" id="JAVXUP010001173">
    <property type="protein sequence ID" value="KAK3014999.1"/>
    <property type="molecule type" value="Genomic_DNA"/>
</dbReference>
<accession>A0AA89ASA7</accession>
<evidence type="ECO:0000256" key="1">
    <source>
        <dbReference type="SAM" id="MobiDB-lite"/>
    </source>
</evidence>
<keyword evidence="5" id="KW-1185">Reference proteome</keyword>
<feature type="compositionally biased region" description="Basic and acidic residues" evidence="1">
    <location>
        <begin position="119"/>
        <end position="131"/>
    </location>
</feature>
<dbReference type="Proteomes" id="UP001188597">
    <property type="component" value="Unassembled WGS sequence"/>
</dbReference>
<evidence type="ECO:0000259" key="2">
    <source>
        <dbReference type="Pfam" id="PF04782"/>
    </source>
</evidence>
<dbReference type="PANTHER" id="PTHR21450:SF34">
    <property type="entry name" value="DUF632 DOMAIN-CONTAINING PROTEIN"/>
    <property type="match status" value="1"/>
</dbReference>
<feature type="compositionally biased region" description="Acidic residues" evidence="1">
    <location>
        <begin position="136"/>
        <end position="145"/>
    </location>
</feature>
<evidence type="ECO:0000313" key="4">
    <source>
        <dbReference type="EMBL" id="KAK3014999.1"/>
    </source>
</evidence>
<evidence type="ECO:0008006" key="6">
    <source>
        <dbReference type="Google" id="ProtNLM"/>
    </source>
</evidence>
<feature type="domain" description="DUF632" evidence="2">
    <location>
        <begin position="257"/>
        <end position="580"/>
    </location>
</feature>
<evidence type="ECO:0000313" key="5">
    <source>
        <dbReference type="Proteomes" id="UP001188597"/>
    </source>
</evidence>
<protein>
    <recommendedName>
        <fullName evidence="6">Nitrate regulatory gene2 protein</fullName>
    </recommendedName>
</protein>
<reference evidence="4" key="1">
    <citation type="submission" date="2022-12" db="EMBL/GenBank/DDBJ databases">
        <title>Draft genome assemblies for two species of Escallonia (Escalloniales).</title>
        <authorList>
            <person name="Chanderbali A."/>
            <person name="Dervinis C."/>
            <person name="Anghel I."/>
            <person name="Soltis D."/>
            <person name="Soltis P."/>
            <person name="Zapata F."/>
        </authorList>
    </citation>
    <scope>NUCLEOTIDE SEQUENCE</scope>
    <source>
        <strain evidence="4">UCBG64.0493</strain>
        <tissue evidence="4">Leaf</tissue>
    </source>
</reference>
<evidence type="ECO:0000259" key="3">
    <source>
        <dbReference type="Pfam" id="PF04783"/>
    </source>
</evidence>
<sequence>ITEMGCALSKSSEEEDDAVSICRERKRLMKSAVEKRYALSEAYCKYNKSLYAVALAIRLFVARHSSPSSPFLVTFSQPSDSGPTKENEALVSNSMFSQQKPSKLTINRAIPCMVQDSLESERGSLEREKGNQENGGGDDESDENERELCEHFYGEGDPLLQSPENDFGWEFFNPFDEVVVSGGGQTSDDDDLKAVRQAEGIPELEEVGERVIDNKERNLAMGDGGGGVKAVGDADASQAEQHKGLQVIDTSTNGRELLEALKDVEDHFIRAYDSGVDVSKMLETNMMHLQSDMEEIKESSNKLIQSITWRRSTLSRSSSCKSFLSSSSKSSSTWTGYTSDLFDEFGAMESGNHSSTLGRLYAWEQKLYEEVKAGYEMRKLYQRKCSQLSNQDAKGNSFGSLDKTRDEVRDLYSRILVTIRTADSISKRIQKLRDEELQPQLVELLHGLVRTWKAMMKSHQVQNRTMFEVKSFNCPAFGHFSNDSHRLASLQLEAELENWRACFAEYVSAQKAYIKALDGWASKFVAPEIDLYPWVSSSVAQYQISGPPLLVICQDWLVYLEKLPSKTVAYALKSFGKDIRALWAQQGVEQQQKRKVDGLAVELDRKLLAYQRAERKTLEVKLSAQRAEEDVRHRAEYLAEKKNLLGMLKIRLDAEKTKHNDSILETQRVILNGFQTGFSSVFASLMEFSEASVEMYTYLAAHGKKSMRGVDMGHSPSYLEGKLLVEASYG</sequence>